<keyword evidence="3" id="KW-1185">Reference proteome</keyword>
<dbReference type="InterPro" id="IPR050266">
    <property type="entry name" value="AB_hydrolase_sf"/>
</dbReference>
<evidence type="ECO:0000259" key="1">
    <source>
        <dbReference type="Pfam" id="PF00561"/>
    </source>
</evidence>
<dbReference type="OrthoDB" id="9773293at2"/>
<dbReference type="PANTHER" id="PTHR43798:SF33">
    <property type="entry name" value="HYDROLASE, PUTATIVE (AFU_ORTHOLOGUE AFUA_2G14860)-RELATED"/>
    <property type="match status" value="1"/>
</dbReference>
<reference evidence="2 3" key="1">
    <citation type="submission" date="2018-10" db="EMBL/GenBank/DDBJ databases">
        <title>Ulvibacterium marinum gen. nov., sp. nov., a novel marine bacterium of the family Flavobacteriaceae, isolated from a culture of the green alga Ulva prolifera.</title>
        <authorList>
            <person name="Zhang Z."/>
        </authorList>
    </citation>
    <scope>NUCLEOTIDE SEQUENCE [LARGE SCALE GENOMIC DNA]</scope>
    <source>
        <strain evidence="2 3">CCMM003</strain>
    </source>
</reference>
<accession>A0A3B0C997</accession>
<evidence type="ECO:0000313" key="2">
    <source>
        <dbReference type="EMBL" id="RKN79276.1"/>
    </source>
</evidence>
<dbReference type="PANTHER" id="PTHR43798">
    <property type="entry name" value="MONOACYLGLYCEROL LIPASE"/>
    <property type="match status" value="1"/>
</dbReference>
<organism evidence="2 3">
    <name type="scientific">Ulvibacterium marinum</name>
    <dbReference type="NCBI Taxonomy" id="2419782"/>
    <lineage>
        <taxon>Bacteria</taxon>
        <taxon>Pseudomonadati</taxon>
        <taxon>Bacteroidota</taxon>
        <taxon>Flavobacteriia</taxon>
        <taxon>Flavobacteriales</taxon>
        <taxon>Flavobacteriaceae</taxon>
        <taxon>Ulvibacterium</taxon>
    </lineage>
</organism>
<dbReference type="Proteomes" id="UP000276603">
    <property type="component" value="Unassembled WGS sequence"/>
</dbReference>
<dbReference type="RefSeq" id="WP_120712087.1">
    <property type="nucleotide sequence ID" value="NZ_RBCJ01000003.1"/>
</dbReference>
<dbReference type="InterPro" id="IPR000073">
    <property type="entry name" value="AB_hydrolase_1"/>
</dbReference>
<sequence length="242" mass="26970">MDDFAKNHRVIAYSRRYAHPNGQTVNDSNDYSVMAHAQDLSEFLKSLDSGPVHLVGHSYGAFTSLITALEHPELVQSLTLGEPPVMSLLQNIPKGDELLGQFVTKVFVPTGAAFENNNHKKAVELFIGGVLDDSLYFSQAPQQQKEIMLDNIVELKAVASRQDLFPPMDCGKIKQLQMPTLLVKGDRSPQILIALINELDACIEGNEMATLTNTSHGLEYENPMEFNRVVLDFIDKNRQTEK</sequence>
<dbReference type="Pfam" id="PF00561">
    <property type="entry name" value="Abhydrolase_1"/>
    <property type="match status" value="1"/>
</dbReference>
<dbReference type="Gene3D" id="3.40.50.1820">
    <property type="entry name" value="alpha/beta hydrolase"/>
    <property type="match status" value="1"/>
</dbReference>
<evidence type="ECO:0000313" key="3">
    <source>
        <dbReference type="Proteomes" id="UP000276603"/>
    </source>
</evidence>
<protein>
    <submittedName>
        <fullName evidence="2">Alpha/beta hydrolase</fullName>
    </submittedName>
</protein>
<dbReference type="InterPro" id="IPR029058">
    <property type="entry name" value="AB_hydrolase_fold"/>
</dbReference>
<dbReference type="SUPFAM" id="SSF53474">
    <property type="entry name" value="alpha/beta-Hydrolases"/>
    <property type="match status" value="1"/>
</dbReference>
<name>A0A3B0C997_9FLAO</name>
<comment type="caution">
    <text evidence="2">The sequence shown here is derived from an EMBL/GenBank/DDBJ whole genome shotgun (WGS) entry which is preliminary data.</text>
</comment>
<dbReference type="AlphaFoldDB" id="A0A3B0C997"/>
<feature type="domain" description="AB hydrolase-1" evidence="1">
    <location>
        <begin position="3"/>
        <end position="102"/>
    </location>
</feature>
<dbReference type="EMBL" id="RBCJ01000003">
    <property type="protein sequence ID" value="RKN79276.1"/>
    <property type="molecule type" value="Genomic_DNA"/>
</dbReference>
<dbReference type="GO" id="GO:0016020">
    <property type="term" value="C:membrane"/>
    <property type="evidence" value="ECO:0007669"/>
    <property type="project" value="TreeGrafter"/>
</dbReference>
<keyword evidence="2" id="KW-0378">Hydrolase</keyword>
<gene>
    <name evidence="2" type="ORF">D7Z94_13190</name>
</gene>
<proteinExistence type="predicted"/>
<dbReference type="GO" id="GO:0016787">
    <property type="term" value="F:hydrolase activity"/>
    <property type="evidence" value="ECO:0007669"/>
    <property type="project" value="UniProtKB-KW"/>
</dbReference>